<name>A0AAE0N127_9PEZI</name>
<dbReference type="EMBL" id="JAULSN010000008">
    <property type="protein sequence ID" value="KAK3366268.1"/>
    <property type="molecule type" value="Genomic_DNA"/>
</dbReference>
<dbReference type="AlphaFoldDB" id="A0AAE0N127"/>
<protein>
    <submittedName>
        <fullName evidence="1">Uncharacterized protein</fullName>
    </submittedName>
</protein>
<sequence length="260" mass="29332">MAVPSSATIPPPPQETLAFLSSKDQVSFKPVTAAGWENKLAKVDGAIPMASTAFINSGGIRQFMKDKFTWWFSQSFDVSGDNIQPITLDSLVHGMHIKMNIRFNTTSFYLQIYHTSTTDFAKRLYNNTYSPTKENWEPVDPKIVGNTGQMREEKLLIWYNNTIFVKIEPVSGKLSDCWDVISKFATKFNVYLTCYGPDGKFVDSATDFVTVKTSSYDEAKKTLQLSLEPLKIGTGWFQFIVYDTQSLYSRTTVLGINVTE</sequence>
<evidence type="ECO:0000313" key="2">
    <source>
        <dbReference type="Proteomes" id="UP001287356"/>
    </source>
</evidence>
<reference evidence="1" key="1">
    <citation type="journal article" date="2023" name="Mol. Phylogenet. Evol.">
        <title>Genome-scale phylogeny and comparative genomics of the fungal order Sordariales.</title>
        <authorList>
            <person name="Hensen N."/>
            <person name="Bonometti L."/>
            <person name="Westerberg I."/>
            <person name="Brannstrom I.O."/>
            <person name="Guillou S."/>
            <person name="Cros-Aarteil S."/>
            <person name="Calhoun S."/>
            <person name="Haridas S."/>
            <person name="Kuo A."/>
            <person name="Mondo S."/>
            <person name="Pangilinan J."/>
            <person name="Riley R."/>
            <person name="LaButti K."/>
            <person name="Andreopoulos B."/>
            <person name="Lipzen A."/>
            <person name="Chen C."/>
            <person name="Yan M."/>
            <person name="Daum C."/>
            <person name="Ng V."/>
            <person name="Clum A."/>
            <person name="Steindorff A."/>
            <person name="Ohm R.A."/>
            <person name="Martin F."/>
            <person name="Silar P."/>
            <person name="Natvig D.O."/>
            <person name="Lalanne C."/>
            <person name="Gautier V."/>
            <person name="Ament-Velasquez S.L."/>
            <person name="Kruys A."/>
            <person name="Hutchinson M.I."/>
            <person name="Powell A.J."/>
            <person name="Barry K."/>
            <person name="Miller A.N."/>
            <person name="Grigoriev I.V."/>
            <person name="Debuchy R."/>
            <person name="Gladieux P."/>
            <person name="Hiltunen Thoren M."/>
            <person name="Johannesson H."/>
        </authorList>
    </citation>
    <scope>NUCLEOTIDE SEQUENCE</scope>
    <source>
        <strain evidence="1">CBS 958.72</strain>
    </source>
</reference>
<gene>
    <name evidence="1" type="ORF">B0T24DRAFT_598003</name>
</gene>
<dbReference type="Proteomes" id="UP001287356">
    <property type="component" value="Unassembled WGS sequence"/>
</dbReference>
<evidence type="ECO:0000313" key="1">
    <source>
        <dbReference type="EMBL" id="KAK3366268.1"/>
    </source>
</evidence>
<organism evidence="1 2">
    <name type="scientific">Lasiosphaeria ovina</name>
    <dbReference type="NCBI Taxonomy" id="92902"/>
    <lineage>
        <taxon>Eukaryota</taxon>
        <taxon>Fungi</taxon>
        <taxon>Dikarya</taxon>
        <taxon>Ascomycota</taxon>
        <taxon>Pezizomycotina</taxon>
        <taxon>Sordariomycetes</taxon>
        <taxon>Sordariomycetidae</taxon>
        <taxon>Sordariales</taxon>
        <taxon>Lasiosphaeriaceae</taxon>
        <taxon>Lasiosphaeria</taxon>
    </lineage>
</organism>
<comment type="caution">
    <text evidence="1">The sequence shown here is derived from an EMBL/GenBank/DDBJ whole genome shotgun (WGS) entry which is preliminary data.</text>
</comment>
<reference evidence="1" key="2">
    <citation type="submission" date="2023-06" db="EMBL/GenBank/DDBJ databases">
        <authorList>
            <consortium name="Lawrence Berkeley National Laboratory"/>
            <person name="Haridas S."/>
            <person name="Hensen N."/>
            <person name="Bonometti L."/>
            <person name="Westerberg I."/>
            <person name="Brannstrom I.O."/>
            <person name="Guillou S."/>
            <person name="Cros-Aarteil S."/>
            <person name="Calhoun S."/>
            <person name="Kuo A."/>
            <person name="Mondo S."/>
            <person name="Pangilinan J."/>
            <person name="Riley R."/>
            <person name="Labutti K."/>
            <person name="Andreopoulos B."/>
            <person name="Lipzen A."/>
            <person name="Chen C."/>
            <person name="Yanf M."/>
            <person name="Daum C."/>
            <person name="Ng V."/>
            <person name="Clum A."/>
            <person name="Steindorff A."/>
            <person name="Ohm R."/>
            <person name="Martin F."/>
            <person name="Silar P."/>
            <person name="Natvig D."/>
            <person name="Lalanne C."/>
            <person name="Gautier V."/>
            <person name="Ament-Velasquez S.L."/>
            <person name="Kruys A."/>
            <person name="Hutchinson M.I."/>
            <person name="Powell A.J."/>
            <person name="Barry K."/>
            <person name="Miller A.N."/>
            <person name="Grigoriev I.V."/>
            <person name="Debuchy R."/>
            <person name="Gladieux P."/>
            <person name="Thoren M.H."/>
            <person name="Johannesson H."/>
        </authorList>
    </citation>
    <scope>NUCLEOTIDE SEQUENCE</scope>
    <source>
        <strain evidence="1">CBS 958.72</strain>
    </source>
</reference>
<keyword evidence="2" id="KW-1185">Reference proteome</keyword>
<accession>A0AAE0N127</accession>
<proteinExistence type="predicted"/>